<evidence type="ECO:0000313" key="2">
    <source>
        <dbReference type="Proteomes" id="UP000241462"/>
    </source>
</evidence>
<dbReference type="AlphaFoldDB" id="A0A2T3A5C4"/>
<sequence length="178" mass="19981">MGFHLPCDLGNPSADGGWRRNIVVVAFQRDTNIERLRPLLCMVRKNTIVTAGLTPCSPRRHINKPRDMPLQILFHGLQHGSSLGRFCPCQSAEAKIPNRGYGMREAIHIFGRAPDDQGGCVDHSTRPSRQVVHWSCAKHELGHDLCDMLRWGLLRTTSDQMDSWKNTQGSCRKGTQIA</sequence>
<proteinExistence type="predicted"/>
<name>A0A2T3A5C4_9PEZI</name>
<dbReference type="Proteomes" id="UP000241462">
    <property type="component" value="Unassembled WGS sequence"/>
</dbReference>
<organism evidence="1 2">
    <name type="scientific">Coniella lustricola</name>
    <dbReference type="NCBI Taxonomy" id="2025994"/>
    <lineage>
        <taxon>Eukaryota</taxon>
        <taxon>Fungi</taxon>
        <taxon>Dikarya</taxon>
        <taxon>Ascomycota</taxon>
        <taxon>Pezizomycotina</taxon>
        <taxon>Sordariomycetes</taxon>
        <taxon>Sordariomycetidae</taxon>
        <taxon>Diaporthales</taxon>
        <taxon>Schizoparmaceae</taxon>
        <taxon>Coniella</taxon>
    </lineage>
</organism>
<accession>A0A2T3A5C4</accession>
<dbReference type="InParanoid" id="A0A2T3A5C4"/>
<dbReference type="EMBL" id="KZ678464">
    <property type="protein sequence ID" value="PSR83189.1"/>
    <property type="molecule type" value="Genomic_DNA"/>
</dbReference>
<protein>
    <submittedName>
        <fullName evidence="1">Uncharacterized protein</fullName>
    </submittedName>
</protein>
<evidence type="ECO:0000313" key="1">
    <source>
        <dbReference type="EMBL" id="PSR83189.1"/>
    </source>
</evidence>
<gene>
    <name evidence="1" type="ORF">BD289DRAFT_289429</name>
</gene>
<reference evidence="1 2" key="1">
    <citation type="journal article" date="2018" name="Mycol. Prog.">
        <title>Coniella lustricola, a new species from submerged detritus.</title>
        <authorList>
            <person name="Raudabaugh D.B."/>
            <person name="Iturriaga T."/>
            <person name="Carver A."/>
            <person name="Mondo S."/>
            <person name="Pangilinan J."/>
            <person name="Lipzen A."/>
            <person name="He G."/>
            <person name="Amirebrahimi M."/>
            <person name="Grigoriev I.V."/>
            <person name="Miller A.N."/>
        </authorList>
    </citation>
    <scope>NUCLEOTIDE SEQUENCE [LARGE SCALE GENOMIC DNA]</scope>
    <source>
        <strain evidence="1 2">B22-T-1</strain>
    </source>
</reference>
<keyword evidence="2" id="KW-1185">Reference proteome</keyword>